<evidence type="ECO:0000313" key="3">
    <source>
        <dbReference type="Proteomes" id="UP000256345"/>
    </source>
</evidence>
<dbReference type="EMBL" id="QUMU01000002">
    <property type="protein sequence ID" value="REG36467.1"/>
    <property type="molecule type" value="Genomic_DNA"/>
</dbReference>
<sequence>MDPHRMSNENETTGAPENEPNLETHPLVTKLGGQGQAPRDLATLVGYLGPASQEDQVRLYHDLSFRGYYDIPRSEVVHTEPLNAGDENSPTRVLVNASARVAQTQVSTQSGEARFLQGGITSGFLPAAAAPAANVVFCGTLYTAAPTVCAPGAVSILCYQTHLLGCTTATTPPQLMMDGRTTATATPPTTTHLMGCTTVTATPPDNLAAYTMQGPCRTHLYFCPPQAQPAAQAVTTTIHFTTYMPGCTTATTPQANLASPQGAYPNTLATVCTQFNCPTHQFVCPTPTGICTVLPPSVGCPQQEAQAAAAPTGICTVLPPSVGCPTHLNTAATVCTQLCTVQPPVHQNTAATVCTQINCR</sequence>
<gene>
    <name evidence="2" type="ORF">ATI61_102845</name>
</gene>
<name>A0ABX9KAM7_9BACT</name>
<evidence type="ECO:0000256" key="1">
    <source>
        <dbReference type="SAM" id="MobiDB-lite"/>
    </source>
</evidence>
<accession>A0ABX9KAM7</accession>
<dbReference type="Proteomes" id="UP000256345">
    <property type="component" value="Unassembled WGS sequence"/>
</dbReference>
<organism evidence="2 3">
    <name type="scientific">Archangium gephyra</name>
    <dbReference type="NCBI Taxonomy" id="48"/>
    <lineage>
        <taxon>Bacteria</taxon>
        <taxon>Pseudomonadati</taxon>
        <taxon>Myxococcota</taxon>
        <taxon>Myxococcia</taxon>
        <taxon>Myxococcales</taxon>
        <taxon>Cystobacterineae</taxon>
        <taxon>Archangiaceae</taxon>
        <taxon>Archangium</taxon>
    </lineage>
</organism>
<evidence type="ECO:0000313" key="2">
    <source>
        <dbReference type="EMBL" id="REG36467.1"/>
    </source>
</evidence>
<proteinExistence type="predicted"/>
<protein>
    <submittedName>
        <fullName evidence="2">Uncharacterized protein</fullName>
    </submittedName>
</protein>
<feature type="region of interest" description="Disordered" evidence="1">
    <location>
        <begin position="1"/>
        <end position="35"/>
    </location>
</feature>
<reference evidence="2 3" key="1">
    <citation type="submission" date="2018-08" db="EMBL/GenBank/DDBJ databases">
        <title>Genomic Encyclopedia of Archaeal and Bacterial Type Strains, Phase II (KMG-II): from individual species to whole genera.</title>
        <authorList>
            <person name="Goeker M."/>
        </authorList>
    </citation>
    <scope>NUCLEOTIDE SEQUENCE [LARGE SCALE GENOMIC DNA]</scope>
    <source>
        <strain evidence="2 3">DSM 2261</strain>
    </source>
</reference>
<comment type="caution">
    <text evidence="2">The sequence shown here is derived from an EMBL/GenBank/DDBJ whole genome shotgun (WGS) entry which is preliminary data.</text>
</comment>
<keyword evidence="3" id="KW-1185">Reference proteome</keyword>